<keyword evidence="1" id="KW-0472">Membrane</keyword>
<keyword evidence="1" id="KW-1133">Transmembrane helix</keyword>
<gene>
    <name evidence="2" type="ORF">TA10395</name>
</gene>
<dbReference type="AlphaFoldDB" id="Q4U8Y2"/>
<dbReference type="VEuPathDB" id="PiroplasmaDB:TA10395"/>
<dbReference type="InParanoid" id="Q4U8Y2"/>
<dbReference type="EMBL" id="CR940353">
    <property type="protein sequence ID" value="CAI76721.1"/>
    <property type="molecule type" value="Genomic_DNA"/>
</dbReference>
<dbReference type="STRING" id="5874.Q4U8Y2"/>
<dbReference type="GeneID" id="3862556"/>
<feature type="transmembrane region" description="Helical" evidence="1">
    <location>
        <begin position="523"/>
        <end position="540"/>
    </location>
</feature>
<feature type="transmembrane region" description="Helical" evidence="1">
    <location>
        <begin position="668"/>
        <end position="687"/>
    </location>
</feature>
<feature type="transmembrane region" description="Helical" evidence="1">
    <location>
        <begin position="444"/>
        <end position="470"/>
    </location>
</feature>
<dbReference type="KEGG" id="tan:TA10395"/>
<evidence type="ECO:0000313" key="3">
    <source>
        <dbReference type="Proteomes" id="UP000001950"/>
    </source>
</evidence>
<reference evidence="2 3" key="1">
    <citation type="journal article" date="2005" name="Science">
        <title>Genome of the host-cell transforming parasite Theileria annulata compared with T. parva.</title>
        <authorList>
            <person name="Pain A."/>
            <person name="Renauld H."/>
            <person name="Berriman M."/>
            <person name="Murphy L."/>
            <person name="Yeats C.A."/>
            <person name="Weir W."/>
            <person name="Kerhornou A."/>
            <person name="Aslett M."/>
            <person name="Bishop R."/>
            <person name="Bouchier C."/>
            <person name="Cochet M."/>
            <person name="Coulson R.M.R."/>
            <person name="Cronin A."/>
            <person name="de Villiers E.P."/>
            <person name="Fraser A."/>
            <person name="Fosker N."/>
            <person name="Gardner M."/>
            <person name="Goble A."/>
            <person name="Griffiths-Jones S."/>
            <person name="Harris D.E."/>
            <person name="Katzer F."/>
            <person name="Larke N."/>
            <person name="Lord A."/>
            <person name="Maser P."/>
            <person name="McKellar S."/>
            <person name="Mooney P."/>
            <person name="Morton F."/>
            <person name="Nene V."/>
            <person name="O'Neil S."/>
            <person name="Price C."/>
            <person name="Quail M.A."/>
            <person name="Rabbinowitsch E."/>
            <person name="Rawlings N.D."/>
            <person name="Rutter S."/>
            <person name="Saunders D."/>
            <person name="Seeger K."/>
            <person name="Shah T."/>
            <person name="Squares R."/>
            <person name="Squares S."/>
            <person name="Tivey A."/>
            <person name="Walker A.R."/>
            <person name="Woodward J."/>
            <person name="Dobbelaere D.A.E."/>
            <person name="Langsley G."/>
            <person name="Rajandream M.A."/>
            <person name="McKeever D."/>
            <person name="Shiels B."/>
            <person name="Tait A."/>
            <person name="Barrell B.G."/>
            <person name="Hall N."/>
        </authorList>
    </citation>
    <scope>NUCLEOTIDE SEQUENCE [LARGE SCALE GENOMIC DNA]</scope>
    <source>
        <strain evidence="3">Ankara</strain>
    </source>
</reference>
<keyword evidence="1" id="KW-0812">Transmembrane</keyword>
<feature type="transmembrane region" description="Helical" evidence="1">
    <location>
        <begin position="371"/>
        <end position="395"/>
    </location>
</feature>
<organism evidence="2 3">
    <name type="scientific">Theileria annulata</name>
    <dbReference type="NCBI Taxonomy" id="5874"/>
    <lineage>
        <taxon>Eukaryota</taxon>
        <taxon>Sar</taxon>
        <taxon>Alveolata</taxon>
        <taxon>Apicomplexa</taxon>
        <taxon>Aconoidasida</taxon>
        <taxon>Piroplasmida</taxon>
        <taxon>Theileriidae</taxon>
        <taxon>Theileria</taxon>
    </lineage>
</organism>
<dbReference type="OrthoDB" id="372022at2759"/>
<feature type="transmembrane region" description="Helical" evidence="1">
    <location>
        <begin position="50"/>
        <end position="73"/>
    </location>
</feature>
<feature type="transmembrane region" description="Helical" evidence="1">
    <location>
        <begin position="335"/>
        <end position="359"/>
    </location>
</feature>
<feature type="transmembrane region" description="Helical" evidence="1">
    <location>
        <begin position="966"/>
        <end position="988"/>
    </location>
</feature>
<protein>
    <submittedName>
        <fullName evidence="2">Uncharacterized protein</fullName>
    </submittedName>
</protein>
<name>Q4U8Y2_THEAN</name>
<dbReference type="Proteomes" id="UP000001950">
    <property type="component" value="Chromosome 4"/>
</dbReference>
<feature type="transmembrane region" description="Helical" evidence="1">
    <location>
        <begin position="1015"/>
        <end position="1036"/>
    </location>
</feature>
<feature type="transmembrane region" description="Helical" evidence="1">
    <location>
        <begin position="552"/>
        <end position="580"/>
    </location>
</feature>
<sequence length="1093" mass="127893">MTVHFNFGNVINSYVNVIFPNSDPIDKTHDSLDPYNDDDHPHDIPLRHKIVYSTFSILIILTLVFLCIITVNIKSVFMTNKSLDYAIDDIVAPNTNGLVYFINEVNKKNEEIVSEPGSKDDPSASTVKDISISLSHNDQINKINELKTRTDIALWIQFGLIPNLYLGLNTFNKSVANAVLISFKGKDKEYRRDIPGDILSASKVLLHSDPSRNNLMKSESGTYIYYKYPYDDKTASNYQYIYGEDIDEIMSKLMQGTGYLKEFPYFPLNSIISDEKINEISVDFLTYNVISDVISSVNIKFNFSNSETTVNGSNESDSKINNKTTVSSYRINTTLFPLVIDGGLMLVLMAFTIYTIILYKLYPKSFFLFDYIFDSIFKISVLLSLVFFNAIVFFANYSVPRVGSTNCDTGFCVSKIVFGYDDNPLDADKLYDITFDYLKVRIRVCVIVFGILCFFALVSVVTSLIATWLVVNKNRHLSIVYKKYYYHLKIPLISLIAGTGISILLIAVFNSSVAHMFKSSVQSIFRNFLALFNLILGVSSDATLKYIDNNSIIYSFVFILLLFISFYLAVILITSLLLMFDDNDKELNFYKRPVSWKFDNYRLLHFMYKTATRYNKIKRFIKSKILRMSVVSDDCARERLNAQANQIQEYEYEPPETKRKFKFCLTTFFRVITYLAMLGCIIAFIFIEFNCLKVSRVIHKTVNELVYKNNQKWHFDTKFYNTSYTEMLKDPNLKPKNHKLNVKIESSLPNVKIKTYDDLYNWLNGGAIKELFKWVKTNDSEKLPKNETEVMAINSRYYLYPSNKALLLGLNFYRTPPNGLINNMKKIIGHDKYYYFITYDKDKCHISTLFETIPHTVKDVGIDFIIVDSESKNKIYNGFLNFFIEKSGLMDYDLRIYNVFSFFLPSENRNLFLFIVLGSTISLFIFLLSIMIKDIVNFRKGFKMYYPRFNFLYMISMYFFNDIKRVFDLIVIPVVMSLVVMYSAIIIYHKIMRDHFNEMGDIYYRYYYQLLSRRIFYMHSSLAILILIIILFGFILKNSTVRHYLHVVISVLYQMRYMYLNIIFYFMVMVFTFLFFFYFISRDYFKGNFYYIK</sequence>
<evidence type="ECO:0000256" key="1">
    <source>
        <dbReference type="SAM" id="Phobius"/>
    </source>
</evidence>
<feature type="transmembrane region" description="Helical" evidence="1">
    <location>
        <begin position="1056"/>
        <end position="1080"/>
    </location>
</feature>
<evidence type="ECO:0000313" key="2">
    <source>
        <dbReference type="EMBL" id="CAI76721.1"/>
    </source>
</evidence>
<dbReference type="eggNOG" id="ENOG502TN3A">
    <property type="taxonomic scope" value="Eukaryota"/>
</dbReference>
<feature type="transmembrane region" description="Helical" evidence="1">
    <location>
        <begin position="911"/>
        <end position="932"/>
    </location>
</feature>
<feature type="transmembrane region" description="Helical" evidence="1">
    <location>
        <begin position="490"/>
        <end position="511"/>
    </location>
</feature>
<keyword evidence="3" id="KW-1185">Reference proteome</keyword>
<dbReference type="OMA" id="NIKSVFM"/>
<accession>Q4U8Y2</accession>
<dbReference type="RefSeq" id="XP_953346.1">
    <property type="nucleotide sequence ID" value="XM_948253.1"/>
</dbReference>
<proteinExistence type="predicted"/>